<gene>
    <name evidence="1" type="ORF">TEK04_19580</name>
</gene>
<comment type="caution">
    <text evidence="1">The sequence shown here is derived from an EMBL/GenBank/DDBJ whole genome shotgun (WGS) entry which is preliminary data.</text>
</comment>
<accession>A0ABU8DZ53</accession>
<evidence type="ECO:0000313" key="1">
    <source>
        <dbReference type="EMBL" id="MEI4273928.1"/>
    </source>
</evidence>
<keyword evidence="2" id="KW-1185">Reference proteome</keyword>
<name>A0ABU8DZ53_9ACTN</name>
<evidence type="ECO:0008006" key="3">
    <source>
        <dbReference type="Google" id="ProtNLM"/>
    </source>
</evidence>
<dbReference type="Proteomes" id="UP001361570">
    <property type="component" value="Unassembled WGS sequence"/>
</dbReference>
<proteinExistence type="predicted"/>
<organism evidence="1 2">
    <name type="scientific">Klenkia sesuvii</name>
    <dbReference type="NCBI Taxonomy" id="3103137"/>
    <lineage>
        <taxon>Bacteria</taxon>
        <taxon>Bacillati</taxon>
        <taxon>Actinomycetota</taxon>
        <taxon>Actinomycetes</taxon>
        <taxon>Geodermatophilales</taxon>
        <taxon>Geodermatophilaceae</taxon>
        <taxon>Klenkia</taxon>
    </lineage>
</organism>
<reference evidence="1 2" key="1">
    <citation type="submission" date="2024-03" db="EMBL/GenBank/DDBJ databases">
        <title>Draft genome sequence of Klenkia sp. LSe6-5.</title>
        <authorList>
            <person name="Duangmal K."/>
            <person name="Chantavorakit T."/>
        </authorList>
    </citation>
    <scope>NUCLEOTIDE SEQUENCE [LARGE SCALE GENOMIC DNA]</scope>
    <source>
        <strain evidence="1 2">LSe6-5</strain>
    </source>
</reference>
<dbReference type="EMBL" id="JBAPLU010000029">
    <property type="protein sequence ID" value="MEI4273928.1"/>
    <property type="molecule type" value="Genomic_DNA"/>
</dbReference>
<dbReference type="RefSeq" id="WP_336406044.1">
    <property type="nucleotide sequence ID" value="NZ_JBAPLU010000029.1"/>
</dbReference>
<sequence>MVAGESVGQNARSRKGAEDFVALSKAMKAAGQTELRKELHRAVRQAAKPVIPKVRAAARSKLPARGGLNRRVARKPLRAAVLTGSGSTVGVRIVQGKSDRRLNDSGRLAHPTFGRPRSTVVQQVPGAVGFFDQTIRGQAPKIRADIADVLVDFRDRLAAAVRGGGAGG</sequence>
<evidence type="ECO:0000313" key="2">
    <source>
        <dbReference type="Proteomes" id="UP001361570"/>
    </source>
</evidence>
<protein>
    <recommendedName>
        <fullName evidence="3">Bacteriophage HK97-gp10, tail-component</fullName>
    </recommendedName>
</protein>